<comment type="caution">
    <text evidence="2">The sequence shown here is derived from an EMBL/GenBank/DDBJ whole genome shotgun (WGS) entry which is preliminary data.</text>
</comment>
<feature type="region of interest" description="Disordered" evidence="1">
    <location>
        <begin position="1"/>
        <end position="34"/>
    </location>
</feature>
<evidence type="ECO:0000256" key="1">
    <source>
        <dbReference type="SAM" id="MobiDB-lite"/>
    </source>
</evidence>
<dbReference type="Proteomes" id="UP001642484">
    <property type="component" value="Unassembled WGS sequence"/>
</dbReference>
<evidence type="ECO:0000313" key="3">
    <source>
        <dbReference type="Proteomes" id="UP001642484"/>
    </source>
</evidence>
<accession>A0ABP0PWY6</accession>
<gene>
    <name evidence="2" type="ORF">CCMP2556_LOCUS39017</name>
</gene>
<proteinExistence type="predicted"/>
<organism evidence="2 3">
    <name type="scientific">Durusdinium trenchii</name>
    <dbReference type="NCBI Taxonomy" id="1381693"/>
    <lineage>
        <taxon>Eukaryota</taxon>
        <taxon>Sar</taxon>
        <taxon>Alveolata</taxon>
        <taxon>Dinophyceae</taxon>
        <taxon>Suessiales</taxon>
        <taxon>Symbiodiniaceae</taxon>
        <taxon>Durusdinium</taxon>
    </lineage>
</organism>
<dbReference type="EMBL" id="CAXAMN010023629">
    <property type="protein sequence ID" value="CAK9079205.1"/>
    <property type="molecule type" value="Genomic_DNA"/>
</dbReference>
<protein>
    <submittedName>
        <fullName evidence="2">Uncharacterized protein</fullName>
    </submittedName>
</protein>
<feature type="compositionally biased region" description="Low complexity" evidence="1">
    <location>
        <begin position="20"/>
        <end position="29"/>
    </location>
</feature>
<reference evidence="2 3" key="1">
    <citation type="submission" date="2024-02" db="EMBL/GenBank/DDBJ databases">
        <authorList>
            <person name="Chen Y."/>
            <person name="Shah S."/>
            <person name="Dougan E. K."/>
            <person name="Thang M."/>
            <person name="Chan C."/>
        </authorList>
    </citation>
    <scope>NUCLEOTIDE SEQUENCE [LARGE SCALE GENOMIC DNA]</scope>
</reference>
<name>A0ABP0PWY6_9DINO</name>
<sequence length="131" mass="14312">MRTPSAISGRKQTYNDKGLGHLSSHVGSSRRARDGEVRLIQPAAKSIVYLHATRPCQTPCQDWKISEAVHRGNRPKHSILAAAIPKDAGTPTAQRIEHRAAAIRWSTQGLGEQQRSWATSTLPGIIMGERG</sequence>
<evidence type="ECO:0000313" key="2">
    <source>
        <dbReference type="EMBL" id="CAK9079205.1"/>
    </source>
</evidence>
<keyword evidence="3" id="KW-1185">Reference proteome</keyword>